<sequence>METLRNVESMNNYVTKPADVKNRADRKPLRGLENRVKNVSIKASFKDKPKAIISKQSADKKLLKPMKTRNDIKKALESVQEIKKDLPIIIESHSSNQL</sequence>
<feature type="non-terminal residue" evidence="1">
    <location>
        <position position="98"/>
    </location>
</feature>
<reference evidence="1 2" key="1">
    <citation type="submission" date="2013-11" db="EMBL/GenBank/DDBJ databases">
        <title>Genome sequencing of Stegodyphus mimosarum.</title>
        <authorList>
            <person name="Bechsgaard J."/>
        </authorList>
    </citation>
    <scope>NUCLEOTIDE SEQUENCE [LARGE SCALE GENOMIC DNA]</scope>
</reference>
<evidence type="ECO:0000313" key="2">
    <source>
        <dbReference type="Proteomes" id="UP000054359"/>
    </source>
</evidence>
<name>A0A087US59_STEMI</name>
<dbReference type="AlphaFoldDB" id="A0A087US59"/>
<accession>A0A087US59</accession>
<evidence type="ECO:0000313" key="1">
    <source>
        <dbReference type="EMBL" id="KFM80198.1"/>
    </source>
</evidence>
<dbReference type="Proteomes" id="UP000054359">
    <property type="component" value="Unassembled WGS sequence"/>
</dbReference>
<protein>
    <submittedName>
        <fullName evidence="1">Uncharacterized protein</fullName>
    </submittedName>
</protein>
<organism evidence="1 2">
    <name type="scientific">Stegodyphus mimosarum</name>
    <name type="common">African social velvet spider</name>
    <dbReference type="NCBI Taxonomy" id="407821"/>
    <lineage>
        <taxon>Eukaryota</taxon>
        <taxon>Metazoa</taxon>
        <taxon>Ecdysozoa</taxon>
        <taxon>Arthropoda</taxon>
        <taxon>Chelicerata</taxon>
        <taxon>Arachnida</taxon>
        <taxon>Araneae</taxon>
        <taxon>Araneomorphae</taxon>
        <taxon>Entelegynae</taxon>
        <taxon>Eresoidea</taxon>
        <taxon>Eresidae</taxon>
        <taxon>Stegodyphus</taxon>
    </lineage>
</organism>
<dbReference type="EMBL" id="KK121311">
    <property type="protein sequence ID" value="KFM80198.1"/>
    <property type="molecule type" value="Genomic_DNA"/>
</dbReference>
<keyword evidence="2" id="KW-1185">Reference proteome</keyword>
<proteinExistence type="predicted"/>
<gene>
    <name evidence="1" type="ORF">X975_02903</name>
</gene>